<dbReference type="Proteomes" id="UP001152888">
    <property type="component" value="Unassembled WGS sequence"/>
</dbReference>
<dbReference type="InterPro" id="IPR048485">
    <property type="entry name" value="COG5_helical"/>
</dbReference>
<dbReference type="EMBL" id="CAKOFQ010006916">
    <property type="protein sequence ID" value="CAH1982073.1"/>
    <property type="molecule type" value="Genomic_DNA"/>
</dbReference>
<evidence type="ECO:0000256" key="4">
    <source>
        <dbReference type="ARBA" id="ARBA00023136"/>
    </source>
</evidence>
<comment type="caution">
    <text evidence="7">The sequence shown here is derived from an EMBL/GenBank/DDBJ whole genome shotgun (WGS) entry which is preliminary data.</text>
</comment>
<gene>
    <name evidence="7" type="ORF">ACAOBT_LOCUS14814</name>
</gene>
<dbReference type="Pfam" id="PF10392">
    <property type="entry name" value="COG5_N"/>
    <property type="match status" value="1"/>
</dbReference>
<dbReference type="OrthoDB" id="18786at2759"/>
<comment type="subcellular location">
    <subcellularLocation>
        <location evidence="1">Golgi apparatus membrane</location>
        <topology evidence="1">Peripheral membrane protein</topology>
    </subcellularLocation>
</comment>
<evidence type="ECO:0000313" key="8">
    <source>
        <dbReference type="Proteomes" id="UP001152888"/>
    </source>
</evidence>
<dbReference type="GO" id="GO:0006891">
    <property type="term" value="P:intra-Golgi vesicle-mediated transport"/>
    <property type="evidence" value="ECO:0007669"/>
    <property type="project" value="InterPro"/>
</dbReference>
<dbReference type="PANTHER" id="PTHR13228">
    <property type="entry name" value="CONSERVED OLIGOMERIC GOLGI COMPLEX COMPONENT 5"/>
    <property type="match status" value="1"/>
</dbReference>
<dbReference type="Pfam" id="PF20649">
    <property type="entry name" value="COG5_C"/>
    <property type="match status" value="1"/>
</dbReference>
<accession>A0A9P0PDP1</accession>
<dbReference type="InterPro" id="IPR049176">
    <property type="entry name" value="COG5_N"/>
</dbReference>
<evidence type="ECO:0000259" key="5">
    <source>
        <dbReference type="Pfam" id="PF10392"/>
    </source>
</evidence>
<proteinExistence type="predicted"/>
<organism evidence="7 8">
    <name type="scientific">Acanthoscelides obtectus</name>
    <name type="common">Bean weevil</name>
    <name type="synonym">Bruchus obtectus</name>
    <dbReference type="NCBI Taxonomy" id="200917"/>
    <lineage>
        <taxon>Eukaryota</taxon>
        <taxon>Metazoa</taxon>
        <taxon>Ecdysozoa</taxon>
        <taxon>Arthropoda</taxon>
        <taxon>Hexapoda</taxon>
        <taxon>Insecta</taxon>
        <taxon>Pterygota</taxon>
        <taxon>Neoptera</taxon>
        <taxon>Endopterygota</taxon>
        <taxon>Coleoptera</taxon>
        <taxon>Polyphaga</taxon>
        <taxon>Cucujiformia</taxon>
        <taxon>Chrysomeloidea</taxon>
        <taxon>Chrysomelidae</taxon>
        <taxon>Bruchinae</taxon>
        <taxon>Bruchini</taxon>
        <taxon>Acanthoscelides</taxon>
    </lineage>
</organism>
<sequence>MEEEDKKDDDVLKKIQNDDFIKGFLNSGTAKSVLSTSLSITEQVKKLGEAIDQLNRELQKQVLEKHTDLLQQASHATKLEVVLNTMNMHVQSLFANAERLKTQISVPYNELEKHTVVLGRLHLASHILRQVNRLQQLSKRLSCTVDPVQKATILQELENLASDPELEDIDAVTTELRNIRAQQQKIVQMANGSLHQGINHENVTQTTTALQIFINLGMIKSTIDSFVEHSLYECREGWKSAFEVSSASSKTKGGSAVQLSFSQGFRSKTWTELEKVFSEDIYQTCKHVKFLQNTLNNVHVQNVQISFAKKFWIDFGKFLEDDIGKTSPAVQQMLEEDYPKLLRCYNTLIKKLKYDYFVYDSKVLKKLESSYLSTSLAKMLDPTQSMFSNEGVIPTHDQIDSLIRILTSELSIALVEENLSEQVAKNVAKCIKMFAVKVEQQVESGPEAAQVIGGAPNMGQQKNVNLANSLHYLQLQIQRMLSNMKESLNDPSMKIINDSLKALADLTAAIIQPLIVSMNAVIETIIVTIHLESDWAKLNIPNKHYHSCSPYMKELNEFVSRAYNIYLAKFENKEVLASKCGEICVRTIELFIRHSSLLRPLSQGGRIRLQSDYQHLENTLKLIYPQLADLAQPYRLLKSMATLITLSPEEIVSRQMKGSCIPDSTVLFTLFAFAGSDLASPHQNTSWSLPKLSAWLDEHKSDADRLDLIAGALQKYEQIVRQKESDKYDPVYPIMAQFLEHSIRRSD</sequence>
<dbReference type="AlphaFoldDB" id="A0A9P0PDP1"/>
<reference evidence="7" key="1">
    <citation type="submission" date="2022-03" db="EMBL/GenBank/DDBJ databases">
        <authorList>
            <person name="Sayadi A."/>
        </authorList>
    </citation>
    <scope>NUCLEOTIDE SEQUENCE</scope>
</reference>
<dbReference type="InterPro" id="IPR019465">
    <property type="entry name" value="Cog5"/>
</dbReference>
<keyword evidence="8" id="KW-1185">Reference proteome</keyword>
<evidence type="ECO:0000256" key="3">
    <source>
        <dbReference type="ARBA" id="ARBA00023034"/>
    </source>
</evidence>
<feature type="domain" description="Conserved oligomeric Golgi complex subunit 5 helical" evidence="6">
    <location>
        <begin position="166"/>
        <end position="348"/>
    </location>
</feature>
<evidence type="ECO:0000259" key="6">
    <source>
        <dbReference type="Pfam" id="PF20649"/>
    </source>
</evidence>
<evidence type="ECO:0000313" key="7">
    <source>
        <dbReference type="EMBL" id="CAH1982073.1"/>
    </source>
</evidence>
<dbReference type="GO" id="GO:0000139">
    <property type="term" value="C:Golgi membrane"/>
    <property type="evidence" value="ECO:0007669"/>
    <property type="project" value="UniProtKB-SubCell"/>
</dbReference>
<dbReference type="PANTHER" id="PTHR13228:SF3">
    <property type="entry name" value="CONSERVED OLIGOMERIC GOLGI COMPLEX SUBUNIT 5"/>
    <property type="match status" value="1"/>
</dbReference>
<evidence type="ECO:0000256" key="2">
    <source>
        <dbReference type="ARBA" id="ARBA00020974"/>
    </source>
</evidence>
<name>A0A9P0PDP1_ACAOB</name>
<protein>
    <recommendedName>
        <fullName evidence="2">Conserved oligomeric Golgi complex subunit 5</fullName>
    </recommendedName>
</protein>
<feature type="domain" description="Conserved oligomeric Golgi complex subunit 5 N-terminal" evidence="5">
    <location>
        <begin position="35"/>
        <end position="141"/>
    </location>
</feature>
<evidence type="ECO:0000256" key="1">
    <source>
        <dbReference type="ARBA" id="ARBA00004395"/>
    </source>
</evidence>
<keyword evidence="4" id="KW-0472">Membrane</keyword>
<keyword evidence="3" id="KW-0333">Golgi apparatus</keyword>
<dbReference type="GO" id="GO:0017119">
    <property type="term" value="C:Golgi transport complex"/>
    <property type="evidence" value="ECO:0007669"/>
    <property type="project" value="InterPro"/>
</dbReference>